<reference evidence="1" key="1">
    <citation type="submission" date="2013-05" db="EMBL/GenBank/DDBJ databases">
        <authorList>
            <person name="Yim A.K.Y."/>
            <person name="Chan T.F."/>
            <person name="Ji K.M."/>
            <person name="Liu X.Y."/>
            <person name="Zhou J.W."/>
            <person name="Li R.Q."/>
            <person name="Yang K.Y."/>
            <person name="Li J."/>
            <person name="Li M."/>
            <person name="Law P.T.W."/>
            <person name="Wu Y.L."/>
            <person name="Cai Z.L."/>
            <person name="Qin H."/>
            <person name="Bao Y."/>
            <person name="Leung R.K.K."/>
            <person name="Ng P.K.S."/>
            <person name="Zou J."/>
            <person name="Zhong X.J."/>
            <person name="Ran P.X."/>
            <person name="Zhong N.S."/>
            <person name="Liu Z.G."/>
            <person name="Tsui S.K.W."/>
        </authorList>
    </citation>
    <scope>NUCLEOTIDE SEQUENCE</scope>
    <source>
        <strain evidence="1">Derf</strain>
        <tissue evidence="1">Whole organism</tissue>
    </source>
</reference>
<protein>
    <submittedName>
        <fullName evidence="1">Uncharacterized protein</fullName>
    </submittedName>
</protein>
<gene>
    <name evidence="1" type="ORF">DERF_012454</name>
</gene>
<accession>A0A922KXE2</accession>
<name>A0A922KXE2_DERFA</name>
<evidence type="ECO:0000313" key="2">
    <source>
        <dbReference type="Proteomes" id="UP000790347"/>
    </source>
</evidence>
<dbReference type="EMBL" id="ASGP02000006">
    <property type="protein sequence ID" value="KAH9501619.1"/>
    <property type="molecule type" value="Genomic_DNA"/>
</dbReference>
<evidence type="ECO:0000313" key="1">
    <source>
        <dbReference type="EMBL" id="KAH9501619.1"/>
    </source>
</evidence>
<reference evidence="1" key="2">
    <citation type="journal article" date="2022" name="Res Sq">
        <title>Comparative Genomics Reveals Insights into the Divergent Evolution of Astigmatic Mites and Household Pest Adaptations.</title>
        <authorList>
            <person name="Xiong Q."/>
            <person name="Wan A.T.-Y."/>
            <person name="Liu X.-Y."/>
            <person name="Fung C.S.-H."/>
            <person name="Xiao X."/>
            <person name="Malainual N."/>
            <person name="Hou J."/>
            <person name="Wang L."/>
            <person name="Wang M."/>
            <person name="Yang K."/>
            <person name="Cui Y."/>
            <person name="Leung E."/>
            <person name="Nong W."/>
            <person name="Shin S.-K."/>
            <person name="Au S."/>
            <person name="Jeong K.Y."/>
            <person name="Chew F.T."/>
            <person name="Hui J."/>
            <person name="Leung T.F."/>
            <person name="Tungtrongchitr A."/>
            <person name="Zhong N."/>
            <person name="Liu Z."/>
            <person name="Tsui S."/>
        </authorList>
    </citation>
    <scope>NUCLEOTIDE SEQUENCE</scope>
    <source>
        <strain evidence="1">Derf</strain>
        <tissue evidence="1">Whole organism</tissue>
    </source>
</reference>
<dbReference type="Proteomes" id="UP000790347">
    <property type="component" value="Unassembled WGS sequence"/>
</dbReference>
<feature type="non-terminal residue" evidence="1">
    <location>
        <position position="219"/>
    </location>
</feature>
<dbReference type="AlphaFoldDB" id="A0A922KXE2"/>
<organism evidence="1 2">
    <name type="scientific">Dermatophagoides farinae</name>
    <name type="common">American house dust mite</name>
    <dbReference type="NCBI Taxonomy" id="6954"/>
    <lineage>
        <taxon>Eukaryota</taxon>
        <taxon>Metazoa</taxon>
        <taxon>Ecdysozoa</taxon>
        <taxon>Arthropoda</taxon>
        <taxon>Chelicerata</taxon>
        <taxon>Arachnida</taxon>
        <taxon>Acari</taxon>
        <taxon>Acariformes</taxon>
        <taxon>Sarcoptiformes</taxon>
        <taxon>Astigmata</taxon>
        <taxon>Psoroptidia</taxon>
        <taxon>Analgoidea</taxon>
        <taxon>Pyroglyphidae</taxon>
        <taxon>Dermatophagoidinae</taxon>
        <taxon>Dermatophagoides</taxon>
    </lineage>
</organism>
<keyword evidence="2" id="KW-1185">Reference proteome</keyword>
<comment type="caution">
    <text evidence="1">The sequence shown here is derived from an EMBL/GenBank/DDBJ whole genome shotgun (WGS) entry which is preliminary data.</text>
</comment>
<proteinExistence type="predicted"/>
<sequence length="219" mass="24426">CDSTIWSTSDDITATLIWTLIVRPIDRDGQSTLYVIHSVYDIHCRCIGICSIYVLPACIGWSPSVVNESIRSHPIILSVTWRKRSVIGVISCPLCSLELMGRGSGAVPVIFGEPLTIRPNTDHETKQKCSGQVPSPDHNVSCVFTIDTWVGNMLPENVNWLQANVLYSPQECCVQHIANNRYFTLHVILVVLYMGSTVRQGEMAKNRTPNTKIQQSLDQ</sequence>
<feature type="non-terminal residue" evidence="1">
    <location>
        <position position="1"/>
    </location>
</feature>